<accession>A0AB74TV93</accession>
<dbReference type="RefSeq" id="WP_347298148.1">
    <property type="nucleotide sequence ID" value="NZ_CP142434.1"/>
</dbReference>
<dbReference type="EMBL" id="CP142434">
    <property type="protein sequence ID" value="XBC48133.1"/>
    <property type="molecule type" value="Genomic_DNA"/>
</dbReference>
<dbReference type="AlphaFoldDB" id="A0AB74TV93"/>
<organism evidence="2">
    <name type="scientific">Dolosigranulum savutiense</name>
    <dbReference type="NCBI Taxonomy" id="3110288"/>
    <lineage>
        <taxon>Bacteria</taxon>
        <taxon>Bacillati</taxon>
        <taxon>Bacillota</taxon>
        <taxon>Bacilli</taxon>
        <taxon>Lactobacillales</taxon>
        <taxon>Carnobacteriaceae</taxon>
        <taxon>Dolosigranulum</taxon>
    </lineage>
</organism>
<reference evidence="2" key="1">
    <citation type="submission" date="2023-12" db="EMBL/GenBank/DDBJ databases">
        <title>Dolosigranulum savutii sp. nov. isolated from human upper respiratory samples collected in Botswana.</title>
        <authorList>
            <person name="Kelly M.S."/>
        </authorList>
    </citation>
    <scope>NUCLEOTIDE SEQUENCE</scope>
    <source>
        <strain evidence="2">MSK312</strain>
    </source>
</reference>
<feature type="domain" description="Phage conserved hypothetical protein C-terminal" evidence="1">
    <location>
        <begin position="175"/>
        <end position="247"/>
    </location>
</feature>
<protein>
    <submittedName>
        <fullName evidence="2">Conserved phage C-terminal domain-containing protein</fullName>
    </submittedName>
</protein>
<gene>
    <name evidence="2" type="ORF">VUQ09_01725</name>
</gene>
<proteinExistence type="predicted"/>
<dbReference type="Pfam" id="PF09524">
    <property type="entry name" value="Phg_2220_C"/>
    <property type="match status" value="1"/>
</dbReference>
<evidence type="ECO:0000313" key="2">
    <source>
        <dbReference type="EMBL" id="XBC48133.1"/>
    </source>
</evidence>
<sequence>MSRALVKDLLMASSGYWVLNKKIVAMYGVETAFFLTSLAEAETYVTKGKGGWFYQTIETVENLTGLTRYKQDRALKELVDDGVVETDVRGMPAKRYMKLNYKRLHDKFVNLPQTSLQKTHKQECKKTTNKDAENLQTSLRVSYNNKELNKELKDKELSNKDISSGKPDRIPYAEIVDYLNEKTDRQFKSTTKKTQSLIRARLNEGWEVEHFKTVIDNKVAQWKDDNEMQRYLRPDTLFGTKFEGYLNEDAPKKSKQEGWFERDEYARNFANPRTVDEFDFGD</sequence>
<evidence type="ECO:0000259" key="1">
    <source>
        <dbReference type="Pfam" id="PF09524"/>
    </source>
</evidence>
<dbReference type="InterPro" id="IPR011741">
    <property type="entry name" value="Phg_2220_C"/>
</dbReference>
<dbReference type="NCBIfam" id="TIGR02220">
    <property type="entry name" value="phg_TIGR02220"/>
    <property type="match status" value="1"/>
</dbReference>
<name>A0AB74TV93_9LACT</name>